<evidence type="ECO:0000313" key="1">
    <source>
        <dbReference type="EMBL" id="GIY40654.1"/>
    </source>
</evidence>
<comment type="caution">
    <text evidence="1">The sequence shown here is derived from an EMBL/GenBank/DDBJ whole genome shotgun (WGS) entry which is preliminary data.</text>
</comment>
<gene>
    <name evidence="1" type="ORF">CEXT_316561</name>
</gene>
<name>A0AAV4T3B7_CAEEX</name>
<dbReference type="AlphaFoldDB" id="A0AAV4T3B7"/>
<reference evidence="1 2" key="1">
    <citation type="submission" date="2021-06" db="EMBL/GenBank/DDBJ databases">
        <title>Caerostris extrusa draft genome.</title>
        <authorList>
            <person name="Kono N."/>
            <person name="Arakawa K."/>
        </authorList>
    </citation>
    <scope>NUCLEOTIDE SEQUENCE [LARGE SCALE GENOMIC DNA]</scope>
</reference>
<dbReference type="Proteomes" id="UP001054945">
    <property type="component" value="Unassembled WGS sequence"/>
</dbReference>
<evidence type="ECO:0000313" key="2">
    <source>
        <dbReference type="Proteomes" id="UP001054945"/>
    </source>
</evidence>
<proteinExistence type="predicted"/>
<keyword evidence="2" id="KW-1185">Reference proteome</keyword>
<sequence>MHSTAGTRTQNLWHRAPENYSTISPFVKYSIISHFLPYSSTDIDRATCFVQLFVNSPLPFSTVHKSWDVMHLTCVLCLRLRKARKSRRMAAPHVVDAECYANGFISIHDRGGYEMEPIALLHFRKACLHFHFIERGLKSYCSMRCSVNNC</sequence>
<dbReference type="EMBL" id="BPLR01010643">
    <property type="protein sequence ID" value="GIY40654.1"/>
    <property type="molecule type" value="Genomic_DNA"/>
</dbReference>
<protein>
    <submittedName>
        <fullName evidence="1">Uncharacterized protein</fullName>
    </submittedName>
</protein>
<accession>A0AAV4T3B7</accession>
<organism evidence="1 2">
    <name type="scientific">Caerostris extrusa</name>
    <name type="common">Bark spider</name>
    <name type="synonym">Caerostris bankana</name>
    <dbReference type="NCBI Taxonomy" id="172846"/>
    <lineage>
        <taxon>Eukaryota</taxon>
        <taxon>Metazoa</taxon>
        <taxon>Ecdysozoa</taxon>
        <taxon>Arthropoda</taxon>
        <taxon>Chelicerata</taxon>
        <taxon>Arachnida</taxon>
        <taxon>Araneae</taxon>
        <taxon>Araneomorphae</taxon>
        <taxon>Entelegynae</taxon>
        <taxon>Araneoidea</taxon>
        <taxon>Araneidae</taxon>
        <taxon>Caerostris</taxon>
    </lineage>
</organism>